<dbReference type="GO" id="GO:0005886">
    <property type="term" value="C:plasma membrane"/>
    <property type="evidence" value="ECO:0007669"/>
    <property type="project" value="UniProtKB-SubCell"/>
</dbReference>
<evidence type="ECO:0000256" key="2">
    <source>
        <dbReference type="ARBA" id="ARBA00008685"/>
    </source>
</evidence>
<keyword evidence="13" id="KW-1185">Reference proteome</keyword>
<comment type="subcellular location">
    <subcellularLocation>
        <location evidence="1">Cell membrane</location>
        <topology evidence="1">Multi-pass membrane protein</topology>
    </subcellularLocation>
</comment>
<dbReference type="InterPro" id="IPR001320">
    <property type="entry name" value="Iontro_rcpt_C"/>
</dbReference>
<feature type="domain" description="Ionotropic glutamate receptor C-terminal" evidence="10">
    <location>
        <begin position="288"/>
        <end position="396"/>
    </location>
</feature>
<dbReference type="Pfam" id="PF24576">
    <property type="entry name" value="IR75A_N"/>
    <property type="match status" value="1"/>
</dbReference>
<evidence type="ECO:0000256" key="9">
    <source>
        <dbReference type="SAM" id="Phobius"/>
    </source>
</evidence>
<gene>
    <name evidence="12" type="ORF">WN55_06895</name>
</gene>
<dbReference type="EMBL" id="KQ435078">
    <property type="protein sequence ID" value="KZC14435.1"/>
    <property type="molecule type" value="Genomic_DNA"/>
</dbReference>
<evidence type="ECO:0000256" key="8">
    <source>
        <dbReference type="ARBA" id="ARBA00023180"/>
    </source>
</evidence>
<keyword evidence="3" id="KW-1003">Cell membrane</keyword>
<keyword evidence="8" id="KW-0325">Glycoprotein</keyword>
<dbReference type="Gene3D" id="3.40.190.10">
    <property type="entry name" value="Periplasmic binding protein-like II"/>
    <property type="match status" value="1"/>
</dbReference>
<dbReference type="InterPro" id="IPR052192">
    <property type="entry name" value="Insect_Ionotropic_Sensory_Rcpt"/>
</dbReference>
<evidence type="ECO:0000256" key="7">
    <source>
        <dbReference type="ARBA" id="ARBA00023170"/>
    </source>
</evidence>
<evidence type="ECO:0000313" key="13">
    <source>
        <dbReference type="Proteomes" id="UP000076502"/>
    </source>
</evidence>
<evidence type="ECO:0000259" key="10">
    <source>
        <dbReference type="Pfam" id="PF00060"/>
    </source>
</evidence>
<proteinExistence type="inferred from homology"/>
<evidence type="ECO:0000256" key="1">
    <source>
        <dbReference type="ARBA" id="ARBA00004651"/>
    </source>
</evidence>
<comment type="similarity">
    <text evidence="2">Belongs to the glutamate-gated ion channel (TC 1.A.10.1) family.</text>
</comment>
<keyword evidence="6 9" id="KW-0472">Membrane</keyword>
<feature type="transmembrane region" description="Helical" evidence="9">
    <location>
        <begin position="288"/>
        <end position="306"/>
    </location>
</feature>
<organism evidence="12 13">
    <name type="scientific">Dufourea novaeangliae</name>
    <name type="common">Sweat bee</name>
    <dbReference type="NCBI Taxonomy" id="178035"/>
    <lineage>
        <taxon>Eukaryota</taxon>
        <taxon>Metazoa</taxon>
        <taxon>Ecdysozoa</taxon>
        <taxon>Arthropoda</taxon>
        <taxon>Hexapoda</taxon>
        <taxon>Insecta</taxon>
        <taxon>Pterygota</taxon>
        <taxon>Neoptera</taxon>
        <taxon>Endopterygota</taxon>
        <taxon>Hymenoptera</taxon>
        <taxon>Apocrita</taxon>
        <taxon>Aculeata</taxon>
        <taxon>Apoidea</taxon>
        <taxon>Anthophila</taxon>
        <taxon>Halictidae</taxon>
        <taxon>Rophitinae</taxon>
        <taxon>Dufourea</taxon>
    </lineage>
</organism>
<dbReference type="PANTHER" id="PTHR42643:SF33">
    <property type="entry name" value="GLUTAMATE RECEPTOR 2-LIKE PROTEIN"/>
    <property type="match status" value="1"/>
</dbReference>
<evidence type="ECO:0000256" key="6">
    <source>
        <dbReference type="ARBA" id="ARBA00023136"/>
    </source>
</evidence>
<evidence type="ECO:0000256" key="3">
    <source>
        <dbReference type="ARBA" id="ARBA00022475"/>
    </source>
</evidence>
<accession>A0A154PR86</accession>
<keyword evidence="4 9" id="KW-0812">Transmembrane</keyword>
<evidence type="ECO:0000313" key="12">
    <source>
        <dbReference type="EMBL" id="KZC14435.1"/>
    </source>
</evidence>
<feature type="domain" description="Ionotropic receptor 75a N-terminal" evidence="11">
    <location>
        <begin position="29"/>
        <end position="166"/>
    </location>
</feature>
<dbReference type="OrthoDB" id="6117597at2759"/>
<dbReference type="InterPro" id="IPR057074">
    <property type="entry name" value="IR75A_N"/>
</dbReference>
<dbReference type="STRING" id="178035.A0A154PR86"/>
<evidence type="ECO:0000256" key="4">
    <source>
        <dbReference type="ARBA" id="ARBA00022692"/>
    </source>
</evidence>
<dbReference type="AlphaFoldDB" id="A0A154PR86"/>
<feature type="transmembrane region" description="Helical" evidence="9">
    <location>
        <begin position="545"/>
        <end position="568"/>
    </location>
</feature>
<keyword evidence="7 12" id="KW-0675">Receptor</keyword>
<evidence type="ECO:0000259" key="11">
    <source>
        <dbReference type="Pfam" id="PF24576"/>
    </source>
</evidence>
<dbReference type="Pfam" id="PF00060">
    <property type="entry name" value="Lig_chan"/>
    <property type="match status" value="1"/>
</dbReference>
<protein>
    <submittedName>
        <fullName evidence="12">Glutamate receptor delta-1 subunit</fullName>
    </submittedName>
</protein>
<feature type="transmembrane region" description="Helical" evidence="9">
    <location>
        <begin position="357"/>
        <end position="381"/>
    </location>
</feature>
<dbReference type="Gene3D" id="1.10.287.70">
    <property type="match status" value="1"/>
</dbReference>
<sequence>MSRSGVIHDIRRDSRVDFEGGLRDSTDHRLLRILDLDCDHAISLLRTANETGMFTAPNKWLLFLDRRAFGQQTPANPATGPDRSIEDEVSHIFRDANVLPDSEVFLARRLRDNFTDIYSIYKPSPTGELIFEDRGNWTTDRGLQPNNRIPVSRRRRDLRGTHLRSCLVMTDPDTINHLTDYENKHIDPITKANYPWILTMVARMNATISFRITDTWGYRDENGSWSGMTGMLQRREIDIGGTGTFFVKERLPVLDYVQLYTRTRSLFIFRQPLLSTVSNIFTLPFHRSVWLALGVFLLLVVVLLYFSSKWEYRRGTSEYWESLNPAEQTLSDNVMVVLGAMAQQGYYYEPYRVPPRIVTLMLLLAALSLYASYTANIVALLQSTSNSIKTPADLLASPLKLGAQDVIYNRYYFTQFQDPVRRAIVDQKIQPKGNKDSWMTIQEGVHRMRTELFAIHAERGTAYKIMQETFLEEEKCGITEINILNILDPLMVIQRKSPYKEIVRNAALRMHETGLKYREEYRLYTERPQCQGQTGFISIGFTECYFALVSMGYGALFSLAVFTLELLWQKKYDRREPTASMLVFDP</sequence>
<evidence type="ECO:0000256" key="5">
    <source>
        <dbReference type="ARBA" id="ARBA00022989"/>
    </source>
</evidence>
<keyword evidence="5 9" id="KW-1133">Transmembrane helix</keyword>
<dbReference type="Proteomes" id="UP000076502">
    <property type="component" value="Unassembled WGS sequence"/>
</dbReference>
<dbReference type="PANTHER" id="PTHR42643">
    <property type="entry name" value="IONOTROPIC RECEPTOR 20A-RELATED"/>
    <property type="match status" value="1"/>
</dbReference>
<dbReference type="GO" id="GO:0050906">
    <property type="term" value="P:detection of stimulus involved in sensory perception"/>
    <property type="evidence" value="ECO:0007669"/>
    <property type="project" value="UniProtKB-ARBA"/>
</dbReference>
<reference evidence="12 13" key="1">
    <citation type="submission" date="2015-07" db="EMBL/GenBank/DDBJ databases">
        <title>The genome of Dufourea novaeangliae.</title>
        <authorList>
            <person name="Pan H."/>
            <person name="Kapheim K."/>
        </authorList>
    </citation>
    <scope>NUCLEOTIDE SEQUENCE [LARGE SCALE GENOMIC DNA]</scope>
    <source>
        <strain evidence="12">0120121106</strain>
        <tissue evidence="12">Whole body</tissue>
    </source>
</reference>
<dbReference type="SUPFAM" id="SSF53850">
    <property type="entry name" value="Periplasmic binding protein-like II"/>
    <property type="match status" value="1"/>
</dbReference>
<dbReference type="GO" id="GO:0015276">
    <property type="term" value="F:ligand-gated monoatomic ion channel activity"/>
    <property type="evidence" value="ECO:0007669"/>
    <property type="project" value="InterPro"/>
</dbReference>
<name>A0A154PR86_DUFNO</name>